<evidence type="ECO:0000256" key="2">
    <source>
        <dbReference type="ARBA" id="ARBA00022553"/>
    </source>
</evidence>
<dbReference type="GO" id="GO:0016874">
    <property type="term" value="F:ligase activity"/>
    <property type="evidence" value="ECO:0007669"/>
    <property type="project" value="UniProtKB-KW"/>
</dbReference>
<evidence type="ECO:0000259" key="6">
    <source>
        <dbReference type="Pfam" id="PF00668"/>
    </source>
</evidence>
<keyword evidence="3" id="KW-0436">Ligase</keyword>
<dbReference type="Gene3D" id="3.30.559.10">
    <property type="entry name" value="Chloramphenicol acetyltransferase-like domain"/>
    <property type="match status" value="1"/>
</dbReference>
<evidence type="ECO:0000313" key="8">
    <source>
        <dbReference type="Proteomes" id="UP000008177"/>
    </source>
</evidence>
<dbReference type="Gene3D" id="3.40.50.12780">
    <property type="entry name" value="N-terminal domain of ligase-like"/>
    <property type="match status" value="1"/>
</dbReference>
<dbReference type="InterPro" id="IPR001242">
    <property type="entry name" value="Condensation_dom"/>
</dbReference>
<dbReference type="InterPro" id="IPR023213">
    <property type="entry name" value="CAT-like_dom_sf"/>
</dbReference>
<dbReference type="InterPro" id="IPR009081">
    <property type="entry name" value="PP-bd_ACP"/>
</dbReference>
<dbReference type="SUPFAM" id="SSF52777">
    <property type="entry name" value="CoA-dependent acyltransferases"/>
    <property type="match status" value="2"/>
</dbReference>
<feature type="domain" description="AMP-dependent synthetase/ligase" evidence="4">
    <location>
        <begin position="42"/>
        <end position="384"/>
    </location>
</feature>
<dbReference type="InterPro" id="IPR020845">
    <property type="entry name" value="AMP-binding_CS"/>
</dbReference>
<dbReference type="GO" id="GO:0031177">
    <property type="term" value="F:phosphopantetheine binding"/>
    <property type="evidence" value="ECO:0007669"/>
    <property type="project" value="TreeGrafter"/>
</dbReference>
<sequence length="1097" mass="121289">MDSQISTLNDPPRLFSGPQLLHDLIRWNEYENSCAIDFTSHDRRERYRYRDIQACVTSLVTRIQSTIKVCQTSQQQHIVPILLPQCPGLYISQLAILQSGGAFCPINLDAPRDRIRFVVGDVSASIIITTSEFRDSVSWENGPRVIVVDEFPIAPTELDESTESREPTSNDLAYVMYTSGSSGTPKGVAVSHLAASQSLLAHESLIPKFKRFLQFAAPSFDVSVFEIFFPLTRGQTLVGCDRSQLLNDLPGMINNLDIDAAELTPTVVGALLQKRSYVPKLRLLMTIGEMMTRPIVEEFGGSDTKESILYGMYGPTEAAIHCTIHPKMEASAKPGNIGVPFETVSAFIAEAASGSENEQDLKFLPQGELGELILGGPQLANGYLNREEQNRAAFLAVADKNYYRTGDKGRILEDGSIEIHGRMSGGQVKLRGQRVELGEIEDAVYKHPGIRAVVAVVIRGVLVVFALTSEEETHSEQVLNTCSQWLPSFMVPSEIIILQEFPYLPSGKVDKRKLEAGYQQEREEGDEQSDFTQNEVIVRELLREILGPFPPNIRLAAAGLDSLVSIKVSRELRLRGFNVATLDVLKAETLTSLARLCENCPEVSSSAKAQLGPTKSEMHAMLNGNAHAVESSFPCTPLQNAMLAETALDGRAYRNWIELDLPGLSDTENLRTKLHDLADCNPILRTGFAESSDNSGYMQFVWKSFPDSNIKIVDVLTYDLEVENASLHRPIVFEILPTKPCLKLLIHIHHALYDAWSLDLLLDDLNCLLQDEIPIPRPSFADVVGGYLDGSISSDSRVSKDYWKDHMANLELRHLPNFHTSNVASARLAVAHHSTQLSTLDVEVAAKQLASSSQAIFQAAYALILSSYLGTTDVCFGTVFSGRTIPIVGIEEIIGPCLSTLPIRIDTSIASTLQDLVEELNSINRKHLNHSTLPLREIKSVNGFEPRQPLFDTLLIWQQTLHSYDQSRSNVLLIDQLDQLEFNLTLEITPTSNTIQFKANYQQSIFPESQINMLLCQIEDVAKTIIQHAGSSPINVFNESISELLSLENHTPSVALGPETLISSVEQIAEEDPDRPAIAFASRIEDSCKPAGTLSIQ</sequence>
<dbReference type="Gene3D" id="3.30.559.30">
    <property type="entry name" value="Nonribosomal peptide synthetase, condensation domain"/>
    <property type="match status" value="1"/>
</dbReference>
<dbReference type="Gene3D" id="3.30.300.30">
    <property type="match status" value="1"/>
</dbReference>
<dbReference type="GO" id="GO:0043041">
    <property type="term" value="P:amino acid activation for nonribosomal peptide biosynthetic process"/>
    <property type="evidence" value="ECO:0007669"/>
    <property type="project" value="TreeGrafter"/>
</dbReference>
<protein>
    <submittedName>
        <fullName evidence="7">BcNRPS2, nonribosomal peptide synthetase, partial sequence</fullName>
    </submittedName>
</protein>
<name>G2XXV8_BOTF4</name>
<dbReference type="EMBL" id="FQ790277">
    <property type="protein sequence ID" value="CCD45295.1"/>
    <property type="molecule type" value="Genomic_DNA"/>
</dbReference>
<dbReference type="FunFam" id="3.40.50.12780:FF:000122">
    <property type="entry name" value="Hydroxamate-type ferrichrome siderophore peptide synthetase"/>
    <property type="match status" value="1"/>
</dbReference>
<reference evidence="8" key="1">
    <citation type="journal article" date="2011" name="PLoS Genet.">
        <title>Genomic analysis of the necrotrophic fungal pathogens Sclerotinia sclerotiorum and Botrytis cinerea.</title>
        <authorList>
            <person name="Amselem J."/>
            <person name="Cuomo C.A."/>
            <person name="van Kan J.A."/>
            <person name="Viaud M."/>
            <person name="Benito E.P."/>
            <person name="Couloux A."/>
            <person name="Coutinho P.M."/>
            <person name="de Vries R.P."/>
            <person name="Dyer P.S."/>
            <person name="Fillinger S."/>
            <person name="Fournier E."/>
            <person name="Gout L."/>
            <person name="Hahn M."/>
            <person name="Kohn L."/>
            <person name="Lapalu N."/>
            <person name="Plummer K.M."/>
            <person name="Pradier J.M."/>
            <person name="Quevillon E."/>
            <person name="Sharon A."/>
            <person name="Simon A."/>
            <person name="ten Have A."/>
            <person name="Tudzynski B."/>
            <person name="Tudzynski P."/>
            <person name="Wincker P."/>
            <person name="Andrew M."/>
            <person name="Anthouard V."/>
            <person name="Beever R.E."/>
            <person name="Beffa R."/>
            <person name="Benoit I."/>
            <person name="Bouzid O."/>
            <person name="Brault B."/>
            <person name="Chen Z."/>
            <person name="Choquer M."/>
            <person name="Collemare J."/>
            <person name="Cotton P."/>
            <person name="Danchin E.G."/>
            <person name="Da Silva C."/>
            <person name="Gautier A."/>
            <person name="Giraud C."/>
            <person name="Giraud T."/>
            <person name="Gonzalez C."/>
            <person name="Grossetete S."/>
            <person name="Guldener U."/>
            <person name="Henrissat B."/>
            <person name="Howlett B.J."/>
            <person name="Kodira C."/>
            <person name="Kretschmer M."/>
            <person name="Lappartient A."/>
            <person name="Leroch M."/>
            <person name="Levis C."/>
            <person name="Mauceli E."/>
            <person name="Neuveglise C."/>
            <person name="Oeser B."/>
            <person name="Pearson M."/>
            <person name="Poulain J."/>
            <person name="Poussereau N."/>
            <person name="Quesneville H."/>
            <person name="Rascle C."/>
            <person name="Schumacher J."/>
            <person name="Segurens B."/>
            <person name="Sexton A."/>
            <person name="Silva E."/>
            <person name="Sirven C."/>
            <person name="Soanes D.M."/>
            <person name="Talbot N.J."/>
            <person name="Templeton M."/>
            <person name="Yandava C."/>
            <person name="Yarden O."/>
            <person name="Zeng Q."/>
            <person name="Rollins J.A."/>
            <person name="Lebrun M.H."/>
            <person name="Dickman M."/>
        </authorList>
    </citation>
    <scope>NUCLEOTIDE SEQUENCE [LARGE SCALE GENOMIC DNA]</scope>
    <source>
        <strain evidence="8">T4</strain>
    </source>
</reference>
<gene>
    <name evidence="7" type="ORF">BofuT4_P120010.1</name>
</gene>
<dbReference type="STRING" id="999810.G2XXV8"/>
<evidence type="ECO:0000313" key="7">
    <source>
        <dbReference type="EMBL" id="CCD45295.1"/>
    </source>
</evidence>
<dbReference type="InParanoid" id="G2XXV8"/>
<dbReference type="Proteomes" id="UP000008177">
    <property type="component" value="Unplaced contigs"/>
</dbReference>
<dbReference type="InterPro" id="IPR045851">
    <property type="entry name" value="AMP-bd_C_sf"/>
</dbReference>
<evidence type="ECO:0000259" key="4">
    <source>
        <dbReference type="Pfam" id="PF00501"/>
    </source>
</evidence>
<dbReference type="PANTHER" id="PTHR45527">
    <property type="entry name" value="NONRIBOSOMAL PEPTIDE SYNTHETASE"/>
    <property type="match status" value="1"/>
</dbReference>
<proteinExistence type="predicted"/>
<organism evidence="7 8">
    <name type="scientific">Botryotinia fuckeliana (strain T4)</name>
    <name type="common">Noble rot fungus</name>
    <name type="synonym">Botrytis cinerea</name>
    <dbReference type="NCBI Taxonomy" id="999810"/>
    <lineage>
        <taxon>Eukaryota</taxon>
        <taxon>Fungi</taxon>
        <taxon>Dikarya</taxon>
        <taxon>Ascomycota</taxon>
        <taxon>Pezizomycotina</taxon>
        <taxon>Leotiomycetes</taxon>
        <taxon>Helotiales</taxon>
        <taxon>Sclerotiniaceae</taxon>
        <taxon>Botrytis</taxon>
    </lineage>
</organism>
<dbReference type="InterPro" id="IPR000873">
    <property type="entry name" value="AMP-dep_synth/lig_dom"/>
</dbReference>
<dbReference type="Pfam" id="PF00550">
    <property type="entry name" value="PP-binding"/>
    <property type="match status" value="1"/>
</dbReference>
<dbReference type="SUPFAM" id="SSF56801">
    <property type="entry name" value="Acetyl-CoA synthetase-like"/>
    <property type="match status" value="1"/>
</dbReference>
<feature type="domain" description="Carrier" evidence="5">
    <location>
        <begin position="538"/>
        <end position="596"/>
    </location>
</feature>
<dbReference type="AlphaFoldDB" id="G2XXV8"/>
<keyword evidence="1" id="KW-0596">Phosphopantetheine</keyword>
<dbReference type="InterPro" id="IPR042099">
    <property type="entry name" value="ANL_N_sf"/>
</dbReference>
<dbReference type="HOGENOM" id="CLU_004263_0_0_1"/>
<evidence type="ECO:0000256" key="3">
    <source>
        <dbReference type="ARBA" id="ARBA00022598"/>
    </source>
</evidence>
<evidence type="ECO:0000256" key="1">
    <source>
        <dbReference type="ARBA" id="ARBA00022450"/>
    </source>
</evidence>
<dbReference type="Pfam" id="PF00668">
    <property type="entry name" value="Condensation"/>
    <property type="match status" value="1"/>
</dbReference>
<dbReference type="Pfam" id="PF00501">
    <property type="entry name" value="AMP-binding"/>
    <property type="match status" value="1"/>
</dbReference>
<dbReference type="PROSITE" id="PS00455">
    <property type="entry name" value="AMP_BINDING"/>
    <property type="match status" value="1"/>
</dbReference>
<accession>G2XXV8</accession>
<dbReference type="GO" id="GO:0044550">
    <property type="term" value="P:secondary metabolite biosynthetic process"/>
    <property type="evidence" value="ECO:0007669"/>
    <property type="project" value="TreeGrafter"/>
</dbReference>
<dbReference type="PANTHER" id="PTHR45527:SF1">
    <property type="entry name" value="FATTY ACID SYNTHASE"/>
    <property type="match status" value="1"/>
</dbReference>
<keyword evidence="2" id="KW-0597">Phosphoprotein</keyword>
<feature type="domain" description="Condensation" evidence="6">
    <location>
        <begin position="632"/>
        <end position="1029"/>
    </location>
</feature>
<evidence type="ECO:0000259" key="5">
    <source>
        <dbReference type="Pfam" id="PF00550"/>
    </source>
</evidence>
<dbReference type="GO" id="GO:0005737">
    <property type="term" value="C:cytoplasm"/>
    <property type="evidence" value="ECO:0007669"/>
    <property type="project" value="TreeGrafter"/>
</dbReference>